<comment type="caution">
    <text evidence="2">The sequence shown here is derived from an EMBL/GenBank/DDBJ whole genome shotgun (WGS) entry which is preliminary data.</text>
</comment>
<dbReference type="Gene3D" id="3.10.20.90">
    <property type="entry name" value="Phosphatidylinositol 3-kinase Catalytic Subunit, Chain A, domain 1"/>
    <property type="match status" value="1"/>
</dbReference>
<dbReference type="PANTHER" id="PTHR46079">
    <property type="entry name" value="FERM DOMAIN-CONTAINING PROTEIN 4"/>
    <property type="match status" value="1"/>
</dbReference>
<dbReference type="InterPro" id="IPR000299">
    <property type="entry name" value="FERM_domain"/>
</dbReference>
<reference evidence="2 3" key="2">
    <citation type="journal article" date="2024" name="G3 (Bethesda)">
        <title>The genome of the cryopelagic Antarctic bald notothen, Trematomus borchgrevinki.</title>
        <authorList>
            <person name="Rayamajhi N."/>
            <person name="Rivera-Colon A.G."/>
            <person name="Minhas B.F."/>
            <person name="Cheng C.C."/>
            <person name="Catchen J.M."/>
        </authorList>
    </citation>
    <scope>NUCLEOTIDE SEQUENCE [LARGE SCALE GENOMIC DNA]</scope>
    <source>
        <strain evidence="2">AGRC-2024</strain>
    </source>
</reference>
<dbReference type="AlphaFoldDB" id="A0ABD2H597"/>
<protein>
    <recommendedName>
        <fullName evidence="1">FERM domain-containing protein</fullName>
    </recommendedName>
</protein>
<accession>A0ABD2H597</accession>
<dbReference type="PANTHER" id="PTHR46079:SF3">
    <property type="entry name" value="FERM DOMAIN-CONTAINING PROTEIN 4A"/>
    <property type="match status" value="1"/>
</dbReference>
<dbReference type="InterPro" id="IPR047176">
    <property type="entry name" value="FRMD4A/B"/>
</dbReference>
<evidence type="ECO:0000313" key="2">
    <source>
        <dbReference type="EMBL" id="KAL3061654.1"/>
    </source>
</evidence>
<dbReference type="Proteomes" id="UP001619887">
    <property type="component" value="Unassembled WGS sequence"/>
</dbReference>
<evidence type="ECO:0000313" key="3">
    <source>
        <dbReference type="Proteomes" id="UP001619887"/>
    </source>
</evidence>
<dbReference type="EMBL" id="JBIYXZ010002072">
    <property type="protein sequence ID" value="KAL3061654.1"/>
    <property type="molecule type" value="Genomic_DNA"/>
</dbReference>
<evidence type="ECO:0000259" key="1">
    <source>
        <dbReference type="PROSITE" id="PS50057"/>
    </source>
</evidence>
<gene>
    <name evidence="2" type="ORF">OYC64_009747</name>
</gene>
<dbReference type="SUPFAM" id="SSF54236">
    <property type="entry name" value="Ubiquitin-like"/>
    <property type="match status" value="1"/>
</dbReference>
<proteinExistence type="predicted"/>
<feature type="domain" description="FERM" evidence="1">
    <location>
        <begin position="27"/>
        <end position="76"/>
    </location>
</feature>
<dbReference type="FunFam" id="3.10.20.90:FF:000019">
    <property type="entry name" value="FERM domain containing 4A"/>
    <property type="match status" value="1"/>
</dbReference>
<dbReference type="InterPro" id="IPR029071">
    <property type="entry name" value="Ubiquitin-like_domsf"/>
</dbReference>
<dbReference type="InterPro" id="IPR018979">
    <property type="entry name" value="FERM_N"/>
</dbReference>
<name>A0ABD2H597_PAGBO</name>
<organism evidence="2 3">
    <name type="scientific">Pagothenia borchgrevinki</name>
    <name type="common">Bald rockcod</name>
    <name type="synonym">Trematomus borchgrevinki</name>
    <dbReference type="NCBI Taxonomy" id="8213"/>
    <lineage>
        <taxon>Eukaryota</taxon>
        <taxon>Metazoa</taxon>
        <taxon>Chordata</taxon>
        <taxon>Craniata</taxon>
        <taxon>Vertebrata</taxon>
        <taxon>Euteleostomi</taxon>
        <taxon>Actinopterygii</taxon>
        <taxon>Neopterygii</taxon>
        <taxon>Teleostei</taxon>
        <taxon>Neoteleostei</taxon>
        <taxon>Acanthomorphata</taxon>
        <taxon>Eupercaria</taxon>
        <taxon>Perciformes</taxon>
        <taxon>Notothenioidei</taxon>
        <taxon>Nototheniidae</taxon>
        <taxon>Pagothenia</taxon>
    </lineage>
</organism>
<sequence length="76" mass="8942">MTLSTRLEDLEVTLEHMLMDVFMTEGRRCQVHLLDDRKLELLVQPKLMAKDLLDLVASHFNLKEKEYFGIAYTDET</sequence>
<dbReference type="PROSITE" id="PS50057">
    <property type="entry name" value="FERM_3"/>
    <property type="match status" value="1"/>
</dbReference>
<keyword evidence="3" id="KW-1185">Reference proteome</keyword>
<reference evidence="2 3" key="1">
    <citation type="journal article" date="2022" name="G3 (Bethesda)">
        <title>Evaluating Illumina-, Nanopore-, and PacBio-based genome assembly strategies with the bald notothen, Trematomus borchgrevinki.</title>
        <authorList>
            <person name="Rayamajhi N."/>
            <person name="Cheng C.C."/>
            <person name="Catchen J.M."/>
        </authorList>
    </citation>
    <scope>NUCLEOTIDE SEQUENCE [LARGE SCALE GENOMIC DNA]</scope>
    <source>
        <strain evidence="2">AGRC-2024</strain>
    </source>
</reference>
<dbReference type="Pfam" id="PF09379">
    <property type="entry name" value="FERM_N"/>
    <property type="match status" value="1"/>
</dbReference>